<accession>A0A0H3C2E8</accession>
<dbReference type="HOGENOM" id="CLU_3150118_0_0_12"/>
<sequence length="50" mass="5459">MKDGVRKPSGNRASFSAQPNVKGLRKNNSFSCFAKNNLGKSFSKGKKRGK</sequence>
<evidence type="ECO:0000313" key="2">
    <source>
        <dbReference type="EMBL" id="ACK74982.1"/>
    </source>
</evidence>
<dbReference type="RefSeq" id="WP_002658128.1">
    <property type="nucleotide sequence ID" value="NC_011728.1"/>
</dbReference>
<protein>
    <submittedName>
        <fullName evidence="2">Uncharacterized protein</fullName>
    </submittedName>
</protein>
<proteinExistence type="predicted"/>
<gene>
    <name evidence="2" type="ordered locus">BbuZS7_0631</name>
</gene>
<dbReference type="EMBL" id="CP001205">
    <property type="protein sequence ID" value="ACK74982.1"/>
    <property type="molecule type" value="Genomic_DNA"/>
</dbReference>
<feature type="region of interest" description="Disordered" evidence="1">
    <location>
        <begin position="1"/>
        <end position="50"/>
    </location>
</feature>
<evidence type="ECO:0000313" key="3">
    <source>
        <dbReference type="Proteomes" id="UP000006901"/>
    </source>
</evidence>
<name>A0A0H3C2E8_BORBZ</name>
<reference evidence="2 3" key="1">
    <citation type="journal article" date="2011" name="J. Bacteriol.">
        <title>Whole-genome sequences of thirteen isolates of Borrelia burgdorferi.</title>
        <authorList>
            <person name="Schutzer S.E."/>
            <person name="Fraser-Liggett C.M."/>
            <person name="Casjens S.R."/>
            <person name="Qiu W.G."/>
            <person name="Dunn J.J."/>
            <person name="Mongodin E.F."/>
            <person name="Luft B.J."/>
        </authorList>
    </citation>
    <scope>NUCLEOTIDE SEQUENCE [LARGE SCALE GENOMIC DNA]</scope>
    <source>
        <strain evidence="2 3">ZS7</strain>
    </source>
</reference>
<dbReference type="Proteomes" id="UP000006901">
    <property type="component" value="Chromosome"/>
</dbReference>
<organism evidence="2 3">
    <name type="scientific">Borreliella burgdorferi (strain ZS7)</name>
    <name type="common">Borrelia burgdorferi</name>
    <dbReference type="NCBI Taxonomy" id="445985"/>
    <lineage>
        <taxon>Bacteria</taxon>
        <taxon>Pseudomonadati</taxon>
        <taxon>Spirochaetota</taxon>
        <taxon>Spirochaetia</taxon>
        <taxon>Spirochaetales</taxon>
        <taxon>Borreliaceae</taxon>
        <taxon>Borreliella</taxon>
    </lineage>
</organism>
<evidence type="ECO:0000256" key="1">
    <source>
        <dbReference type="SAM" id="MobiDB-lite"/>
    </source>
</evidence>
<dbReference type="KEGG" id="bbz:BbuZS7_0631"/>
<dbReference type="AlphaFoldDB" id="A0A0H3C2E8"/>
<dbReference type="GeneID" id="56568050"/>